<evidence type="ECO:0000256" key="1">
    <source>
        <dbReference type="SAM" id="MobiDB-lite"/>
    </source>
</evidence>
<protein>
    <submittedName>
        <fullName evidence="2">Uncharacterized protein</fullName>
    </submittedName>
</protein>
<reference evidence="2" key="1">
    <citation type="journal article" date="2021" name="Proc. Natl. Acad. Sci. U.S.A.">
        <title>A Catalog of Tens of Thousands of Viruses from Human Metagenomes Reveals Hidden Associations with Chronic Diseases.</title>
        <authorList>
            <person name="Tisza M.J."/>
            <person name="Buck C.B."/>
        </authorList>
    </citation>
    <scope>NUCLEOTIDE SEQUENCE</scope>
    <source>
        <strain evidence="2">CtSXZ3</strain>
    </source>
</reference>
<proteinExistence type="predicted"/>
<accession>A0A8S5VER2</accession>
<evidence type="ECO:0000313" key="2">
    <source>
        <dbReference type="EMBL" id="DAG05204.1"/>
    </source>
</evidence>
<name>A0A8S5VER2_9CAUD</name>
<feature type="region of interest" description="Disordered" evidence="1">
    <location>
        <begin position="1"/>
        <end position="21"/>
    </location>
</feature>
<dbReference type="EMBL" id="BK016252">
    <property type="protein sequence ID" value="DAG05204.1"/>
    <property type="molecule type" value="Genomic_DNA"/>
</dbReference>
<sequence>MCPPDPGWLYSGSSSPRAGGSVKQLREREAIMKNTINVNSRKEIKKVFASLGYLHPRRAHILHFRHPKGLGQTIATQARRIAKSVEGWSSGTYEWRSTETTVVLGKRWVVDRLIGRPGDVYISSIDGRNPMYFLFYMEPVWHGLARAEAYLSQYPPKCQDHITTRVDSSRVQEFIRRIPEIFEKYTQYDWAVSVVPARDNAAYVEIIIKKEN</sequence>
<organism evidence="2">
    <name type="scientific">Siphoviridae sp. ctSXZ3</name>
    <dbReference type="NCBI Taxonomy" id="2825510"/>
    <lineage>
        <taxon>Viruses</taxon>
        <taxon>Duplodnaviria</taxon>
        <taxon>Heunggongvirae</taxon>
        <taxon>Uroviricota</taxon>
        <taxon>Caudoviricetes</taxon>
    </lineage>
</organism>